<dbReference type="Proteomes" id="UP000092321">
    <property type="component" value="Unassembled WGS sequence"/>
</dbReference>
<dbReference type="OrthoDB" id="3973288at2759"/>
<dbReference type="GO" id="GO:0030833">
    <property type="term" value="P:regulation of actin filament polymerization"/>
    <property type="evidence" value="ECO:0007669"/>
    <property type="project" value="TreeGrafter"/>
</dbReference>
<sequence>MNNNTVSFSKNGAEIKDTYLNIINNATEGLKWLVITNDASNELYVEETGESLKDFVDFLSEDATKVKYGICKTIPPGSDVEKLLFIGFCSDYLSIKPKMSFMKNLQIVRDDLFNNYHVMMEIRDESDLNYEAISKRLGDAAGARYSIQTGNSKVEKKGTPVFEKKSTPTTPVVEKATPIIEKATPVVEKATPTPAPAAKIAPKKEQVADDDEDDWSEPPLEEKEIGHKGSYTTSNWTPIGKVDLKKLIAEEKAKVDPRLVKE</sequence>
<dbReference type="GO" id="GO:0051015">
    <property type="term" value="F:actin filament binding"/>
    <property type="evidence" value="ECO:0007669"/>
    <property type="project" value="TreeGrafter"/>
</dbReference>
<reference evidence="4" key="1">
    <citation type="journal article" date="2016" name="Proc. Natl. Acad. Sci. U.S.A.">
        <title>Comparative genomics of biotechnologically important yeasts.</title>
        <authorList>
            <person name="Riley R."/>
            <person name="Haridas S."/>
            <person name="Wolfe K.H."/>
            <person name="Lopes M.R."/>
            <person name="Hittinger C.T."/>
            <person name="Goeker M."/>
            <person name="Salamov A.A."/>
            <person name="Wisecaver J.H."/>
            <person name="Long T.M."/>
            <person name="Calvey C.H."/>
            <person name="Aerts A.L."/>
            <person name="Barry K.W."/>
            <person name="Choi C."/>
            <person name="Clum A."/>
            <person name="Coughlan A.Y."/>
            <person name="Deshpande S."/>
            <person name="Douglass A.P."/>
            <person name="Hanson S.J."/>
            <person name="Klenk H.-P."/>
            <person name="LaButti K.M."/>
            <person name="Lapidus A."/>
            <person name="Lindquist E.A."/>
            <person name="Lipzen A.M."/>
            <person name="Meier-Kolthoff J.P."/>
            <person name="Ohm R.A."/>
            <person name="Otillar R.P."/>
            <person name="Pangilinan J.L."/>
            <person name="Peng Y."/>
            <person name="Rokas A."/>
            <person name="Rosa C.A."/>
            <person name="Scheuner C."/>
            <person name="Sibirny A.A."/>
            <person name="Slot J.C."/>
            <person name="Stielow J.B."/>
            <person name="Sun H."/>
            <person name="Kurtzman C.P."/>
            <person name="Blackwell M."/>
            <person name="Grigoriev I.V."/>
            <person name="Jeffries T.W."/>
        </authorList>
    </citation>
    <scope>NUCLEOTIDE SEQUENCE [LARGE SCALE GENOMIC DNA]</scope>
    <source>
        <strain evidence="4">NRRL Y-1626</strain>
    </source>
</reference>
<dbReference type="InterPro" id="IPR029006">
    <property type="entry name" value="ADF-H/Gelsolin-like_dom_sf"/>
</dbReference>
<feature type="compositionally biased region" description="Low complexity" evidence="1">
    <location>
        <begin position="189"/>
        <end position="200"/>
    </location>
</feature>
<organism evidence="3 4">
    <name type="scientific">Hanseniaspora valbyensis NRRL Y-1626</name>
    <dbReference type="NCBI Taxonomy" id="766949"/>
    <lineage>
        <taxon>Eukaryota</taxon>
        <taxon>Fungi</taxon>
        <taxon>Dikarya</taxon>
        <taxon>Ascomycota</taxon>
        <taxon>Saccharomycotina</taxon>
        <taxon>Saccharomycetes</taxon>
        <taxon>Saccharomycodales</taxon>
        <taxon>Saccharomycodaceae</taxon>
        <taxon>Hanseniaspora</taxon>
    </lineage>
</organism>
<evidence type="ECO:0000313" key="4">
    <source>
        <dbReference type="Proteomes" id="UP000092321"/>
    </source>
</evidence>
<evidence type="ECO:0000259" key="2">
    <source>
        <dbReference type="PROSITE" id="PS51263"/>
    </source>
</evidence>
<comment type="caution">
    <text evidence="3">The sequence shown here is derived from an EMBL/GenBank/DDBJ whole genome shotgun (WGS) entry which is preliminary data.</text>
</comment>
<name>A0A1B7TCN8_9ASCO</name>
<dbReference type="EMBL" id="LXPE01000017">
    <property type="protein sequence ID" value="OBA26516.1"/>
    <property type="molecule type" value="Genomic_DNA"/>
</dbReference>
<dbReference type="AlphaFoldDB" id="A0A1B7TCN8"/>
<dbReference type="PANTHER" id="PTHR10829">
    <property type="entry name" value="CORTACTIN AND DREBRIN"/>
    <property type="match status" value="1"/>
</dbReference>
<feature type="domain" description="ADF-H" evidence="2">
    <location>
        <begin position="7"/>
        <end position="138"/>
    </location>
</feature>
<feature type="region of interest" description="Disordered" evidence="1">
    <location>
        <begin position="189"/>
        <end position="236"/>
    </location>
</feature>
<dbReference type="SUPFAM" id="SSF55753">
    <property type="entry name" value="Actin depolymerizing proteins"/>
    <property type="match status" value="1"/>
</dbReference>
<dbReference type="Pfam" id="PF00241">
    <property type="entry name" value="Cofilin_ADF"/>
    <property type="match status" value="1"/>
</dbReference>
<dbReference type="InterPro" id="IPR002108">
    <property type="entry name" value="ADF-H"/>
</dbReference>
<keyword evidence="4" id="KW-1185">Reference proteome</keyword>
<dbReference type="PANTHER" id="PTHR10829:SF25">
    <property type="entry name" value="DREBRIN-LIKE PROTEIN"/>
    <property type="match status" value="1"/>
</dbReference>
<proteinExistence type="predicted"/>
<protein>
    <submittedName>
        <fullName evidence="3">Actin depolymerizing protein</fullName>
    </submittedName>
</protein>
<dbReference type="GO" id="GO:0005884">
    <property type="term" value="C:actin filament"/>
    <property type="evidence" value="ECO:0007669"/>
    <property type="project" value="TreeGrafter"/>
</dbReference>
<evidence type="ECO:0000313" key="3">
    <source>
        <dbReference type="EMBL" id="OBA26516.1"/>
    </source>
</evidence>
<dbReference type="Gene3D" id="3.40.20.10">
    <property type="entry name" value="Severin"/>
    <property type="match status" value="1"/>
</dbReference>
<evidence type="ECO:0000256" key="1">
    <source>
        <dbReference type="SAM" id="MobiDB-lite"/>
    </source>
</evidence>
<accession>A0A1B7TCN8</accession>
<gene>
    <name evidence="3" type="ORF">HANVADRAFT_33014</name>
</gene>
<dbReference type="SMART" id="SM00102">
    <property type="entry name" value="ADF"/>
    <property type="match status" value="1"/>
</dbReference>
<dbReference type="PROSITE" id="PS51263">
    <property type="entry name" value="ADF_H"/>
    <property type="match status" value="1"/>
</dbReference>
<dbReference type="GO" id="GO:0030864">
    <property type="term" value="C:cortical actin cytoskeleton"/>
    <property type="evidence" value="ECO:0007669"/>
    <property type="project" value="TreeGrafter"/>
</dbReference>
<dbReference type="GO" id="GO:0030427">
    <property type="term" value="C:site of polarized growth"/>
    <property type="evidence" value="ECO:0007669"/>
    <property type="project" value="TreeGrafter"/>
</dbReference>
<feature type="non-terminal residue" evidence="3">
    <location>
        <position position="262"/>
    </location>
</feature>